<keyword evidence="5 9" id="KW-0812">Transmembrane</keyword>
<reference evidence="12" key="1">
    <citation type="submission" date="2016-12" db="EMBL/GenBank/DDBJ databases">
        <title>Draft Genome Sequences od Carboxydothermus pertinax and islandicus, Hydrogenogenic Carboxydotrophic Bacteria.</title>
        <authorList>
            <person name="Fukuyama Y."/>
            <person name="Ohmae K."/>
            <person name="Yoneda Y."/>
            <person name="Yoshida T."/>
            <person name="Sako Y."/>
        </authorList>
    </citation>
    <scope>NUCLEOTIDE SEQUENCE [LARGE SCALE GENOMIC DNA]</scope>
    <source>
        <strain evidence="12">SET</strain>
    </source>
</reference>
<dbReference type="AlphaFoldDB" id="A0A1L8D143"/>
<feature type="transmembrane region" description="Helical" evidence="9">
    <location>
        <begin position="74"/>
        <end position="101"/>
    </location>
</feature>
<evidence type="ECO:0000256" key="7">
    <source>
        <dbReference type="ARBA" id="ARBA00023136"/>
    </source>
</evidence>
<dbReference type="InterPro" id="IPR052180">
    <property type="entry name" value="NhaC_Na-H+_Antiporter"/>
</dbReference>
<dbReference type="Pfam" id="PF03553">
    <property type="entry name" value="Na_H_antiporter"/>
    <property type="match status" value="1"/>
</dbReference>
<dbReference type="EMBL" id="BDJL01000019">
    <property type="protein sequence ID" value="GAV24882.1"/>
    <property type="molecule type" value="Genomic_DNA"/>
</dbReference>
<evidence type="ECO:0000313" key="12">
    <source>
        <dbReference type="Proteomes" id="UP000187338"/>
    </source>
</evidence>
<feature type="transmembrane region" description="Helical" evidence="9">
    <location>
        <begin position="12"/>
        <end position="30"/>
    </location>
</feature>
<feature type="transmembrane region" description="Helical" evidence="9">
    <location>
        <begin position="257"/>
        <end position="273"/>
    </location>
</feature>
<evidence type="ECO:0000256" key="6">
    <source>
        <dbReference type="ARBA" id="ARBA00022989"/>
    </source>
</evidence>
<proteinExistence type="inferred from homology"/>
<evidence type="ECO:0000256" key="5">
    <source>
        <dbReference type="ARBA" id="ARBA00022692"/>
    </source>
</evidence>
<evidence type="ECO:0000313" key="11">
    <source>
        <dbReference type="EMBL" id="GAV24882.1"/>
    </source>
</evidence>
<evidence type="ECO:0000256" key="1">
    <source>
        <dbReference type="ARBA" id="ARBA00004651"/>
    </source>
</evidence>
<accession>A0A1L8D143</accession>
<dbReference type="Proteomes" id="UP000187338">
    <property type="component" value="Unassembled WGS sequence"/>
</dbReference>
<sequence>MTDTASIKPRLTFLPPFIAVVTLILAITVLDLSPVYPMSLAFFLTIIFALIDGYDYRFIYRSALEGIKSVWTIIIMFTLLGALIALWLAGGTIATMIYYGLQLVEPKFFLVEVFLLSVFLSLVIGTSLGTISTLGVVLMGIGRGLNLPPEMIAGAVVAGAFFGDRISPVSTSLYLTAEVTGTKVEDNLKLMLKTTYLPFVLAIFLYFVLGMLNPTKEAGVTSTYLKLLQSNFYLSPVLLLLPLLFLILALVRVSIKINLFLNVVLSFILGIIYQKASVPKLLLEVFTGFEAPKGLTALAGGGVLRYLSLVSIILVASAMAGILINTGVFTTLLIRPLAHFKSYFSLTFGIMILAVLLLMVTCTQALAIMIPGMTLKDEFKRKATANELSRILADSAVVLAPLIPWNMAAILSGAALQVNPKAYILFAFYLWLTPFNNLLVSWRKKGEVYGEKGLGNYR</sequence>
<feature type="transmembrane region" description="Helical" evidence="9">
    <location>
        <begin position="232"/>
        <end position="251"/>
    </location>
</feature>
<dbReference type="STRING" id="661089.ciss_08150"/>
<organism evidence="11 12">
    <name type="scientific">Carboxydothermus islandicus</name>
    <dbReference type="NCBI Taxonomy" id="661089"/>
    <lineage>
        <taxon>Bacteria</taxon>
        <taxon>Bacillati</taxon>
        <taxon>Bacillota</taxon>
        <taxon>Clostridia</taxon>
        <taxon>Thermoanaerobacterales</taxon>
        <taxon>Thermoanaerobacteraceae</taxon>
        <taxon>Carboxydothermus</taxon>
    </lineage>
</organism>
<dbReference type="PANTHER" id="PTHR33451:SF3">
    <property type="entry name" value="MALATE-2H(+)_NA(+)-LACTATE ANTIPORTER"/>
    <property type="match status" value="1"/>
</dbReference>
<comment type="subcellular location">
    <subcellularLocation>
        <location evidence="1">Cell membrane</location>
        <topology evidence="1">Multi-pass membrane protein</topology>
    </subcellularLocation>
</comment>
<evidence type="ECO:0000256" key="9">
    <source>
        <dbReference type="SAM" id="Phobius"/>
    </source>
</evidence>
<name>A0A1L8D143_9THEO</name>
<dbReference type="RefSeq" id="WP_075865065.1">
    <property type="nucleotide sequence ID" value="NZ_BDJL01000019.1"/>
</dbReference>
<evidence type="ECO:0000259" key="10">
    <source>
        <dbReference type="Pfam" id="PF03553"/>
    </source>
</evidence>
<keyword evidence="2" id="KW-0813">Transport</keyword>
<feature type="transmembrane region" description="Helical" evidence="9">
    <location>
        <begin position="344"/>
        <end position="370"/>
    </location>
</feature>
<evidence type="ECO:0000256" key="2">
    <source>
        <dbReference type="ARBA" id="ARBA00022448"/>
    </source>
</evidence>
<gene>
    <name evidence="11" type="ORF">ciss_08150</name>
</gene>
<comment type="caution">
    <text evidence="11">The sequence shown here is derived from an EMBL/GenBank/DDBJ whole genome shotgun (WGS) entry which is preliminary data.</text>
</comment>
<keyword evidence="7 9" id="KW-0472">Membrane</keyword>
<evidence type="ECO:0000256" key="8">
    <source>
        <dbReference type="ARBA" id="ARBA00038435"/>
    </source>
</evidence>
<feature type="transmembrane region" description="Helical" evidence="9">
    <location>
        <begin position="391"/>
        <end position="416"/>
    </location>
</feature>
<protein>
    <submittedName>
        <fullName evidence="11">Na+/H+ antiporter</fullName>
    </submittedName>
</protein>
<feature type="domain" description="Na+/H+ antiporter NhaC-like C-terminal" evidence="10">
    <location>
        <begin position="159"/>
        <end position="435"/>
    </location>
</feature>
<dbReference type="GO" id="GO:0005886">
    <property type="term" value="C:plasma membrane"/>
    <property type="evidence" value="ECO:0007669"/>
    <property type="project" value="UniProtKB-SubCell"/>
</dbReference>
<feature type="transmembrane region" description="Helical" evidence="9">
    <location>
        <begin position="36"/>
        <end position="54"/>
    </location>
</feature>
<feature type="transmembrane region" description="Helical" evidence="9">
    <location>
        <begin position="113"/>
        <end position="139"/>
    </location>
</feature>
<feature type="transmembrane region" description="Helical" evidence="9">
    <location>
        <begin position="303"/>
        <end position="324"/>
    </location>
</feature>
<feature type="transmembrane region" description="Helical" evidence="9">
    <location>
        <begin position="422"/>
        <end position="442"/>
    </location>
</feature>
<dbReference type="GO" id="GO:0015297">
    <property type="term" value="F:antiporter activity"/>
    <property type="evidence" value="ECO:0007669"/>
    <property type="project" value="UniProtKB-KW"/>
</dbReference>
<keyword evidence="4" id="KW-1003">Cell membrane</keyword>
<evidence type="ECO:0000256" key="3">
    <source>
        <dbReference type="ARBA" id="ARBA00022449"/>
    </source>
</evidence>
<keyword evidence="12" id="KW-1185">Reference proteome</keyword>
<dbReference type="PANTHER" id="PTHR33451">
    <property type="entry name" value="MALATE-2H(+)/NA(+)-LACTATE ANTIPORTER"/>
    <property type="match status" value="1"/>
</dbReference>
<dbReference type="OrthoDB" id="9762978at2"/>
<comment type="similarity">
    <text evidence="8">Belongs to the NhaC Na(+)/H(+) (TC 2.A.35) antiporter family.</text>
</comment>
<keyword evidence="3" id="KW-0050">Antiport</keyword>
<dbReference type="InterPro" id="IPR018461">
    <property type="entry name" value="Na/H_Antiport_NhaC-like_C"/>
</dbReference>
<keyword evidence="6 9" id="KW-1133">Transmembrane helix</keyword>
<feature type="transmembrane region" description="Helical" evidence="9">
    <location>
        <begin position="195"/>
        <end position="212"/>
    </location>
</feature>
<evidence type="ECO:0000256" key="4">
    <source>
        <dbReference type="ARBA" id="ARBA00022475"/>
    </source>
</evidence>